<dbReference type="Pfam" id="PF00015">
    <property type="entry name" value="MCPsignal"/>
    <property type="match status" value="1"/>
</dbReference>
<feature type="domain" description="Methyl-accepting transducer" evidence="5">
    <location>
        <begin position="339"/>
        <end position="575"/>
    </location>
</feature>
<dbReference type="STRING" id="351605.Gura_0349"/>
<proteinExistence type="inferred from homology"/>
<evidence type="ECO:0000259" key="6">
    <source>
        <dbReference type="PROSITE" id="PS50885"/>
    </source>
</evidence>
<keyword evidence="1 3" id="KW-0807">Transducer</keyword>
<dbReference type="GO" id="GO:0004888">
    <property type="term" value="F:transmembrane signaling receptor activity"/>
    <property type="evidence" value="ECO:0007669"/>
    <property type="project" value="InterPro"/>
</dbReference>
<comment type="similarity">
    <text evidence="2">Belongs to the methyl-accepting chemotaxis (MCP) protein family.</text>
</comment>
<dbReference type="GO" id="GO:0016020">
    <property type="term" value="C:membrane"/>
    <property type="evidence" value="ECO:0007669"/>
    <property type="project" value="InterPro"/>
</dbReference>
<evidence type="ECO:0000256" key="3">
    <source>
        <dbReference type="PROSITE-ProRule" id="PRU00284"/>
    </source>
</evidence>
<dbReference type="Pfam" id="PF00672">
    <property type="entry name" value="HAMP"/>
    <property type="match status" value="1"/>
</dbReference>
<accession>A5GCX2</accession>
<evidence type="ECO:0000313" key="7">
    <source>
        <dbReference type="EMBL" id="ABQ24565.1"/>
    </source>
</evidence>
<evidence type="ECO:0000256" key="1">
    <source>
        <dbReference type="ARBA" id="ARBA00023224"/>
    </source>
</evidence>
<dbReference type="GO" id="GO:0007165">
    <property type="term" value="P:signal transduction"/>
    <property type="evidence" value="ECO:0007669"/>
    <property type="project" value="UniProtKB-KW"/>
</dbReference>
<dbReference type="Proteomes" id="UP000006695">
    <property type="component" value="Chromosome"/>
</dbReference>
<feature type="domain" description="HAMP" evidence="6">
    <location>
        <begin position="198"/>
        <end position="250"/>
    </location>
</feature>
<name>A5GCX2_GEOUR</name>
<dbReference type="SMART" id="SM00283">
    <property type="entry name" value="MA"/>
    <property type="match status" value="1"/>
</dbReference>
<evidence type="ECO:0000313" key="8">
    <source>
        <dbReference type="Proteomes" id="UP000006695"/>
    </source>
</evidence>
<dbReference type="InterPro" id="IPR003660">
    <property type="entry name" value="HAMP_dom"/>
</dbReference>
<dbReference type="EMBL" id="CP000698">
    <property type="protein sequence ID" value="ABQ24565.1"/>
    <property type="molecule type" value="Genomic_DNA"/>
</dbReference>
<organism evidence="7 8">
    <name type="scientific">Geotalea uraniireducens (strain Rf4)</name>
    <name type="common">Geobacter uraniireducens</name>
    <dbReference type="NCBI Taxonomy" id="351605"/>
    <lineage>
        <taxon>Bacteria</taxon>
        <taxon>Pseudomonadati</taxon>
        <taxon>Thermodesulfobacteriota</taxon>
        <taxon>Desulfuromonadia</taxon>
        <taxon>Geobacterales</taxon>
        <taxon>Geobacteraceae</taxon>
        <taxon>Geotalea</taxon>
    </lineage>
</organism>
<dbReference type="Gene3D" id="1.10.287.950">
    <property type="entry name" value="Methyl-accepting chemotaxis protein"/>
    <property type="match status" value="1"/>
</dbReference>
<gene>
    <name evidence="7" type="ordered locus">Gura_0349</name>
</gene>
<dbReference type="Gene3D" id="6.10.340.10">
    <property type="match status" value="1"/>
</dbReference>
<dbReference type="PRINTS" id="PR00260">
    <property type="entry name" value="CHEMTRNSDUCR"/>
</dbReference>
<dbReference type="InterPro" id="IPR004089">
    <property type="entry name" value="MCPsignal_dom"/>
</dbReference>
<keyword evidence="8" id="KW-1185">Reference proteome</keyword>
<dbReference type="RefSeq" id="WP_011937291.1">
    <property type="nucleotide sequence ID" value="NC_009483.1"/>
</dbReference>
<dbReference type="SMART" id="SM00304">
    <property type="entry name" value="HAMP"/>
    <property type="match status" value="1"/>
</dbReference>
<dbReference type="PROSITE" id="PS50885">
    <property type="entry name" value="HAMP"/>
    <property type="match status" value="1"/>
</dbReference>
<dbReference type="PANTHER" id="PTHR32089:SF112">
    <property type="entry name" value="LYSOZYME-LIKE PROTEIN-RELATED"/>
    <property type="match status" value="1"/>
</dbReference>
<evidence type="ECO:0000259" key="5">
    <source>
        <dbReference type="PROSITE" id="PS50111"/>
    </source>
</evidence>
<dbReference type="CDD" id="cd06225">
    <property type="entry name" value="HAMP"/>
    <property type="match status" value="1"/>
</dbReference>
<evidence type="ECO:0000256" key="2">
    <source>
        <dbReference type="ARBA" id="ARBA00029447"/>
    </source>
</evidence>
<evidence type="ECO:0000256" key="4">
    <source>
        <dbReference type="SAM" id="Phobius"/>
    </source>
</evidence>
<dbReference type="GO" id="GO:0006935">
    <property type="term" value="P:chemotaxis"/>
    <property type="evidence" value="ECO:0007669"/>
    <property type="project" value="InterPro"/>
</dbReference>
<protein>
    <submittedName>
        <fullName evidence="7">Methyl-accepting chemotaxis sensory transducer</fullName>
    </submittedName>
</protein>
<sequence length="695" mass="74006">MSGRMLKFKGSIRAKLLLIVVGILIFSTVVGTALIIFNERATLNRFLIDKGRSLGTYIANISKDPILLKDNIQLDAIVGDITKDEDVIYALIQDNENAYLTTHLASFSEKSPIAKKIIAGLPQDSDTGAILTAIRKSGLAIEISHKVTIDSSDHGTVYIGLSDAKVKNQLTKTVFYVIAVNLAMALILGVILFFTMKRLIIRPIVSLCQVTEQVANGDLSRTLEVVSNDEFGHLTESLNGMIQNLNQIVTQVNAAAGELNHITENLAGTTGKVVNAAQLQSEGVSNTSSAVIEINASIKGVAQSIDHLSLSASESSSSILEMTASVTEVAHNAETLNKSVGEVSSSIVQMTASIKRVGSSVGNLQEAAASTSSSVMQMDTSIKQVERSAAAAAAISDEVRGDAEFGRSAVEASIVGISEIKRASDITSEVINSLSERASAIGVILSVIDEVAGQTNLLALNAAIIAAQAGEHGKGFAVVADEIKELAERTSASTQEITKVISAVQNETARAVEAIHIAEKSIADGKDLSEKSGEALKKIYEGVQKATDQMREIALTTLEQSKGSQMIREAMEQVSEMVGQIAKATKEQSQGSELIMSSAEHMKQLTEQVRNSTLEQSKVANFIAQSTENITSMISTISRASGEQSRGSDQIAHAVEDIQSSASINLDATKVMDKVVTNLFMQIGVLREQMKVFKV</sequence>
<dbReference type="OrthoDB" id="5523945at2"/>
<keyword evidence="4" id="KW-1133">Transmembrane helix</keyword>
<dbReference type="KEGG" id="gur:Gura_0349"/>
<keyword evidence="4" id="KW-0812">Transmembrane</keyword>
<dbReference type="SUPFAM" id="SSF58104">
    <property type="entry name" value="Methyl-accepting chemotaxis protein (MCP) signaling domain"/>
    <property type="match status" value="3"/>
</dbReference>
<dbReference type="FunFam" id="1.10.287.950:FF:000024">
    <property type="entry name" value="Methyl-accepting chemotaxis sensory transducer, class 40+24H"/>
    <property type="match status" value="1"/>
</dbReference>
<reference evidence="7 8" key="1">
    <citation type="submission" date="2007-05" db="EMBL/GenBank/DDBJ databases">
        <title>Complete sequence of Geobacter uraniireducens Rf4.</title>
        <authorList>
            <consortium name="US DOE Joint Genome Institute"/>
            <person name="Copeland A."/>
            <person name="Lucas S."/>
            <person name="Lapidus A."/>
            <person name="Barry K."/>
            <person name="Detter J.C."/>
            <person name="Glavina del Rio T."/>
            <person name="Hammon N."/>
            <person name="Israni S."/>
            <person name="Dalin E."/>
            <person name="Tice H."/>
            <person name="Pitluck S."/>
            <person name="Chertkov O."/>
            <person name="Brettin T."/>
            <person name="Bruce D."/>
            <person name="Han C."/>
            <person name="Schmutz J."/>
            <person name="Larimer F."/>
            <person name="Land M."/>
            <person name="Hauser L."/>
            <person name="Kyrpides N."/>
            <person name="Mikhailova N."/>
            <person name="Shelobolina E."/>
            <person name="Aklujkar M."/>
            <person name="Lovley D."/>
            <person name="Richardson P."/>
        </authorList>
    </citation>
    <scope>NUCLEOTIDE SEQUENCE [LARGE SCALE GENOMIC DNA]</scope>
    <source>
        <strain evidence="7 8">Rf4</strain>
    </source>
</reference>
<dbReference type="InterPro" id="IPR004090">
    <property type="entry name" value="Chemotax_Me-accpt_rcpt"/>
</dbReference>
<dbReference type="PANTHER" id="PTHR32089">
    <property type="entry name" value="METHYL-ACCEPTING CHEMOTAXIS PROTEIN MCPB"/>
    <property type="match status" value="1"/>
</dbReference>
<dbReference type="AlphaFoldDB" id="A5GCX2"/>
<dbReference type="HOGENOM" id="CLU_000445_107_27_7"/>
<feature type="transmembrane region" description="Helical" evidence="4">
    <location>
        <begin position="174"/>
        <end position="194"/>
    </location>
</feature>
<keyword evidence="4" id="KW-0472">Membrane</keyword>
<dbReference type="PROSITE" id="PS50111">
    <property type="entry name" value="CHEMOTAXIS_TRANSDUC_2"/>
    <property type="match status" value="1"/>
</dbReference>